<dbReference type="Gene3D" id="1.10.630.10">
    <property type="entry name" value="Cytochrome P450"/>
    <property type="match status" value="1"/>
</dbReference>
<evidence type="ECO:0000256" key="1">
    <source>
        <dbReference type="ARBA" id="ARBA00010617"/>
    </source>
</evidence>
<dbReference type="SUPFAM" id="SSF48264">
    <property type="entry name" value="Cytochrome P450"/>
    <property type="match status" value="1"/>
</dbReference>
<dbReference type="InterPro" id="IPR001128">
    <property type="entry name" value="Cyt_P450"/>
</dbReference>
<dbReference type="Pfam" id="PF00067">
    <property type="entry name" value="p450"/>
    <property type="match status" value="1"/>
</dbReference>
<dbReference type="PANTHER" id="PTHR46696:SF4">
    <property type="entry name" value="BIOTIN BIOSYNTHESIS CYTOCHROME P450"/>
    <property type="match status" value="1"/>
</dbReference>
<organism evidence="2 3">
    <name type="scientific">Sphaerisporangium corydalis</name>
    <dbReference type="NCBI Taxonomy" id="1441875"/>
    <lineage>
        <taxon>Bacteria</taxon>
        <taxon>Bacillati</taxon>
        <taxon>Actinomycetota</taxon>
        <taxon>Actinomycetes</taxon>
        <taxon>Streptosporangiales</taxon>
        <taxon>Streptosporangiaceae</taxon>
        <taxon>Sphaerisporangium</taxon>
    </lineage>
</organism>
<dbReference type="PANTHER" id="PTHR46696">
    <property type="entry name" value="P450, PUTATIVE (EUROFUNG)-RELATED"/>
    <property type="match status" value="1"/>
</dbReference>
<proteinExistence type="inferred from homology"/>
<evidence type="ECO:0000313" key="2">
    <source>
        <dbReference type="EMBL" id="MFC4589426.1"/>
    </source>
</evidence>
<evidence type="ECO:0000313" key="3">
    <source>
        <dbReference type="Proteomes" id="UP001595891"/>
    </source>
</evidence>
<comment type="similarity">
    <text evidence="1">Belongs to the cytochrome P450 family.</text>
</comment>
<accession>A0ABV9ELK9</accession>
<dbReference type="InterPro" id="IPR002397">
    <property type="entry name" value="Cyt_P450_B"/>
</dbReference>
<name>A0ABV9ELK9_9ACTN</name>
<comment type="caution">
    <text evidence="2">The sequence shown here is derived from an EMBL/GenBank/DDBJ whole genome shotgun (WGS) entry which is preliminary data.</text>
</comment>
<dbReference type="EMBL" id="JBHSFN010000016">
    <property type="protein sequence ID" value="MFC4589426.1"/>
    <property type="molecule type" value="Genomic_DNA"/>
</dbReference>
<dbReference type="CDD" id="cd11033">
    <property type="entry name" value="CYP142-like"/>
    <property type="match status" value="1"/>
</dbReference>
<keyword evidence="3" id="KW-1185">Reference proteome</keyword>
<dbReference type="RefSeq" id="WP_262844236.1">
    <property type="nucleotide sequence ID" value="NZ_JANZYP010000026.1"/>
</dbReference>
<gene>
    <name evidence="2" type="ORF">ACFO8L_25270</name>
</gene>
<reference evidence="3" key="1">
    <citation type="journal article" date="2019" name="Int. J. Syst. Evol. Microbiol.">
        <title>The Global Catalogue of Microorganisms (GCM) 10K type strain sequencing project: providing services to taxonomists for standard genome sequencing and annotation.</title>
        <authorList>
            <consortium name="The Broad Institute Genomics Platform"/>
            <consortium name="The Broad Institute Genome Sequencing Center for Infectious Disease"/>
            <person name="Wu L."/>
            <person name="Ma J."/>
        </authorList>
    </citation>
    <scope>NUCLEOTIDE SEQUENCE [LARGE SCALE GENOMIC DNA]</scope>
    <source>
        <strain evidence="3">CCUG 49560</strain>
    </source>
</reference>
<dbReference type="InterPro" id="IPR036396">
    <property type="entry name" value="Cyt_P450_sf"/>
</dbReference>
<dbReference type="Proteomes" id="UP001595891">
    <property type="component" value="Unassembled WGS sequence"/>
</dbReference>
<dbReference type="PRINTS" id="PR00359">
    <property type="entry name" value="BP450"/>
</dbReference>
<sequence length="426" mass="47741">MTVETPQERAPITSYDQIDLSDWDFWARPLAEREHAFDLLRERDTPVFFAEPELSFAPRGDGYHAIVRHADIIEISRNPDVFSSGEGGATNIADMPAEFAEYFGSMINMDDPRHARLRRIVSRAFTPKMIQKFEEDVQTAAVGIVDDLLETGPGCDFVTEVAARLPLKIICDMMGIPEKDYRFVFDRSNIILGASDPEYVPGGDMDNVVSAMLNAGLELQQLVQDLAAHRTENPTGDLTSALVSANIDGERLTLQELGSFFILLVVAGNETTRNAISQGLLLLTRNPGEKARWLADIEGRAPKAVEEIVRLAAPVNYMRRKVTRDFEMNGTHYKKGEKTVLYYWAANRDGAVFADPYRFDITRDPNPHLGFGGPGPHFCLGAHLARREITVMFRELLQRVPEIEAGRPKRLFSSFINGVKHLPCDF</sequence>
<protein>
    <submittedName>
        <fullName evidence="2">Cytochrome P450</fullName>
    </submittedName>
</protein>